<dbReference type="EMBL" id="JMCC02000017">
    <property type="protein sequence ID" value="KIG17931.1"/>
    <property type="molecule type" value="Genomic_DNA"/>
</dbReference>
<accession>A0A0C2D3Z1</accession>
<feature type="compositionally biased region" description="Acidic residues" evidence="1">
    <location>
        <begin position="46"/>
        <end position="57"/>
    </location>
</feature>
<comment type="caution">
    <text evidence="2">The sequence shown here is derived from an EMBL/GenBank/DDBJ whole genome shotgun (WGS) entry which is preliminary data.</text>
</comment>
<feature type="compositionally biased region" description="Low complexity" evidence="1">
    <location>
        <begin position="21"/>
        <end position="42"/>
    </location>
</feature>
<sequence length="215" mass="20957">MVAALLAGSIVACGGASEEVAEGAETATDGGTGQDDAGTEAGPSEGGEEGEGGEGGEEGGSKDCGDGKIGPGESCDGDLLGGQSCQSLGFVGGTLECGDSCTYDATGCTNQVCGNGIIEGTEECEGNDLGGVNCPELGFGPGLPTCTDSCTFDTSTCPTLNEGDPCSAFNPCENDLNCVSNTCYDGSPGDPCKMDGQCESGQCEGAGLLTDGECL</sequence>
<evidence type="ECO:0000313" key="2">
    <source>
        <dbReference type="EMBL" id="KIG17931.1"/>
    </source>
</evidence>
<dbReference type="Proteomes" id="UP000031599">
    <property type="component" value="Unassembled WGS sequence"/>
</dbReference>
<feature type="region of interest" description="Disordered" evidence="1">
    <location>
        <begin position="21"/>
        <end position="63"/>
    </location>
</feature>
<evidence type="ECO:0000313" key="3">
    <source>
        <dbReference type="Proteomes" id="UP000031599"/>
    </source>
</evidence>
<evidence type="ECO:0000256" key="1">
    <source>
        <dbReference type="SAM" id="MobiDB-lite"/>
    </source>
</evidence>
<organism evidence="2 3">
    <name type="scientific">Enhygromyxa salina</name>
    <dbReference type="NCBI Taxonomy" id="215803"/>
    <lineage>
        <taxon>Bacteria</taxon>
        <taxon>Pseudomonadati</taxon>
        <taxon>Myxococcota</taxon>
        <taxon>Polyangia</taxon>
        <taxon>Nannocystales</taxon>
        <taxon>Nannocystaceae</taxon>
        <taxon>Enhygromyxa</taxon>
    </lineage>
</organism>
<reference evidence="2 3" key="1">
    <citation type="submission" date="2014-12" db="EMBL/GenBank/DDBJ databases">
        <title>Genome assembly of Enhygromyxa salina DSM 15201.</title>
        <authorList>
            <person name="Sharma G."/>
            <person name="Subramanian S."/>
        </authorList>
    </citation>
    <scope>NUCLEOTIDE SEQUENCE [LARGE SCALE GENOMIC DNA]</scope>
    <source>
        <strain evidence="2 3">DSM 15201</strain>
    </source>
</reference>
<proteinExistence type="predicted"/>
<dbReference type="AlphaFoldDB" id="A0A0C2D3Z1"/>
<name>A0A0C2D3Z1_9BACT</name>
<protein>
    <submittedName>
        <fullName evidence="2">Uncharacterized protein</fullName>
    </submittedName>
</protein>
<gene>
    <name evidence="2" type="ORF">DB30_02359</name>
</gene>